<evidence type="ECO:0000256" key="5">
    <source>
        <dbReference type="ARBA" id="ARBA00022691"/>
    </source>
</evidence>
<dbReference type="InterPro" id="IPR051810">
    <property type="entry name" value="Precorrin_MeTrfase"/>
</dbReference>
<dbReference type="CDD" id="cd11646">
    <property type="entry name" value="Precorrin_3B_C17_MT"/>
    <property type="match status" value="1"/>
</dbReference>
<comment type="pathway">
    <text evidence="1">Cofactor biosynthesis; adenosylcobalamin biosynthesis.</text>
</comment>
<evidence type="ECO:0000256" key="6">
    <source>
        <dbReference type="SAM" id="MobiDB-lite"/>
    </source>
</evidence>
<evidence type="ECO:0000256" key="1">
    <source>
        <dbReference type="ARBA" id="ARBA00004953"/>
    </source>
</evidence>
<accession>A0A1H6D6V0</accession>
<dbReference type="Pfam" id="PF00590">
    <property type="entry name" value="TP_methylase"/>
    <property type="match status" value="1"/>
</dbReference>
<keyword evidence="2" id="KW-0169">Cobalamin biosynthesis</keyword>
<feature type="region of interest" description="Disordered" evidence="6">
    <location>
        <begin position="1"/>
        <end position="24"/>
    </location>
</feature>
<dbReference type="GO" id="GO:0008168">
    <property type="term" value="F:methyltransferase activity"/>
    <property type="evidence" value="ECO:0007669"/>
    <property type="project" value="UniProtKB-KW"/>
</dbReference>
<evidence type="ECO:0000256" key="2">
    <source>
        <dbReference type="ARBA" id="ARBA00022573"/>
    </source>
</evidence>
<keyword evidence="9" id="KW-1185">Reference proteome</keyword>
<evidence type="ECO:0000313" key="9">
    <source>
        <dbReference type="Proteomes" id="UP000236743"/>
    </source>
</evidence>
<dbReference type="Proteomes" id="UP000236743">
    <property type="component" value="Unassembled WGS sequence"/>
</dbReference>
<dbReference type="PANTHER" id="PTHR47036:SF1">
    <property type="entry name" value="COBALT-FACTOR III C(17)-METHYLTRANSFERASE-RELATED"/>
    <property type="match status" value="1"/>
</dbReference>
<dbReference type="UniPathway" id="UPA00148"/>
<keyword evidence="4 8" id="KW-0808">Transferase</keyword>
<dbReference type="PANTHER" id="PTHR47036">
    <property type="entry name" value="COBALT-FACTOR III C(17)-METHYLTRANSFERASE-RELATED"/>
    <property type="match status" value="1"/>
</dbReference>
<feature type="domain" description="Tetrapyrrole methylase" evidence="7">
    <location>
        <begin position="31"/>
        <end position="239"/>
    </location>
</feature>
<dbReference type="InterPro" id="IPR014777">
    <property type="entry name" value="4pyrrole_Mease_sub1"/>
</dbReference>
<protein>
    <submittedName>
        <fullName evidence="8">Precorrin-3B C17-methyltransferase</fullName>
    </submittedName>
</protein>
<name>A0A1H6D6V0_9HYPH</name>
<dbReference type="NCBIfam" id="TIGR01466">
    <property type="entry name" value="cobJ_cbiH"/>
    <property type="match status" value="1"/>
</dbReference>
<sequence length="289" mass="30165">MDPGSALRSARDDGAVSEIAENSDRQSKGSLTVVGLGPGEAHWLTPAAQAAIEAATDLVGYDPYLARIPAREGQTRHGSDNRVEIERAGHALRLASAGRTVAVVSGGDPGVFAMAAAVFEALEAGNPAWRDIAITVEPGITAMLAAAARTGAPLGGDFCAISLSDNLKPWEVITTRLKAALAADFVICLYNPISKARPWQLGEALALAATQRSPETPVIFARAVGRPDEALRILPLTEAVEAAGTADMATLVMIGASTTRLIAREGQRPYVYTPRSVTKSPCVTSQGRT</sequence>
<dbReference type="OrthoDB" id="9772960at2"/>
<organism evidence="8 9">
    <name type="scientific">Bosea lathyri</name>
    <dbReference type="NCBI Taxonomy" id="1036778"/>
    <lineage>
        <taxon>Bacteria</taxon>
        <taxon>Pseudomonadati</taxon>
        <taxon>Pseudomonadota</taxon>
        <taxon>Alphaproteobacteria</taxon>
        <taxon>Hyphomicrobiales</taxon>
        <taxon>Boseaceae</taxon>
        <taxon>Bosea</taxon>
    </lineage>
</organism>
<dbReference type="SUPFAM" id="SSF53790">
    <property type="entry name" value="Tetrapyrrole methylase"/>
    <property type="match status" value="1"/>
</dbReference>
<evidence type="ECO:0000256" key="3">
    <source>
        <dbReference type="ARBA" id="ARBA00022603"/>
    </source>
</evidence>
<dbReference type="InterPro" id="IPR014776">
    <property type="entry name" value="4pyrrole_Mease_sub2"/>
</dbReference>
<keyword evidence="3 8" id="KW-0489">Methyltransferase</keyword>
<reference evidence="8 9" key="1">
    <citation type="submission" date="2016-10" db="EMBL/GenBank/DDBJ databases">
        <authorList>
            <person name="de Groot N.N."/>
        </authorList>
    </citation>
    <scope>NUCLEOTIDE SEQUENCE [LARGE SCALE GENOMIC DNA]</scope>
    <source>
        <strain evidence="8 9">DSM 26656</strain>
    </source>
</reference>
<evidence type="ECO:0000313" key="8">
    <source>
        <dbReference type="EMBL" id="SEG80523.1"/>
    </source>
</evidence>
<keyword evidence="5" id="KW-0949">S-adenosyl-L-methionine</keyword>
<dbReference type="Gene3D" id="3.40.1010.10">
    <property type="entry name" value="Cobalt-precorrin-4 Transmethylase, Domain 1"/>
    <property type="match status" value="1"/>
</dbReference>
<dbReference type="InterPro" id="IPR006363">
    <property type="entry name" value="Cbl_synth_CobJ/CibH_dom"/>
</dbReference>
<dbReference type="AlphaFoldDB" id="A0A1H6D6V0"/>
<gene>
    <name evidence="8" type="ORF">SAMN04488115_11667</name>
</gene>
<evidence type="ECO:0000259" key="7">
    <source>
        <dbReference type="Pfam" id="PF00590"/>
    </source>
</evidence>
<dbReference type="EMBL" id="FNUY01000016">
    <property type="protein sequence ID" value="SEG80523.1"/>
    <property type="molecule type" value="Genomic_DNA"/>
</dbReference>
<dbReference type="InterPro" id="IPR035996">
    <property type="entry name" value="4pyrrol_Methylase_sf"/>
</dbReference>
<evidence type="ECO:0000256" key="4">
    <source>
        <dbReference type="ARBA" id="ARBA00022679"/>
    </source>
</evidence>
<dbReference type="InterPro" id="IPR000878">
    <property type="entry name" value="4pyrrol_Mease"/>
</dbReference>
<dbReference type="Gene3D" id="3.30.950.10">
    <property type="entry name" value="Methyltransferase, Cobalt-precorrin-4 Transmethylase, Domain 2"/>
    <property type="match status" value="1"/>
</dbReference>
<dbReference type="GO" id="GO:0032259">
    <property type="term" value="P:methylation"/>
    <property type="evidence" value="ECO:0007669"/>
    <property type="project" value="UniProtKB-KW"/>
</dbReference>
<proteinExistence type="predicted"/>
<dbReference type="GO" id="GO:0009236">
    <property type="term" value="P:cobalamin biosynthetic process"/>
    <property type="evidence" value="ECO:0007669"/>
    <property type="project" value="UniProtKB-UniPathway"/>
</dbReference>